<comment type="cofactor">
    <cofactor evidence="11">
        <name>Mg(2+)</name>
        <dbReference type="ChEBI" id="CHEBI:18420"/>
    </cofactor>
    <text evidence="11">Binds 1 Mg(2+) ion per subunit.</text>
</comment>
<proteinExistence type="inferred from homology"/>
<keyword evidence="6 11" id="KW-0547">Nucleotide-binding</keyword>
<keyword evidence="11" id="KW-0479">Metal-binding</keyword>
<feature type="binding site" evidence="11">
    <location>
        <position position="17"/>
    </location>
    <ligand>
        <name>Mg(2+)</name>
        <dbReference type="ChEBI" id="CHEBI:18420"/>
    </ligand>
</feature>
<dbReference type="GO" id="GO:0000287">
    <property type="term" value="F:magnesium ion binding"/>
    <property type="evidence" value="ECO:0007669"/>
    <property type="project" value="UniProtKB-UniRule"/>
</dbReference>
<comment type="subunit">
    <text evidence="11">Monomer.</text>
</comment>
<feature type="binding site" evidence="11">
    <location>
        <position position="59"/>
    </location>
    <ligand>
        <name>substrate</name>
    </ligand>
</feature>
<comment type="similarity">
    <text evidence="2 11">Belongs to the shikimate kinase family.</text>
</comment>
<dbReference type="InterPro" id="IPR023000">
    <property type="entry name" value="Shikimate_kinase_CS"/>
</dbReference>
<keyword evidence="9 11" id="KW-0057">Aromatic amino acid biosynthesis</keyword>
<feature type="binding site" evidence="11">
    <location>
        <position position="35"/>
    </location>
    <ligand>
        <name>substrate</name>
    </ligand>
</feature>
<dbReference type="OrthoDB" id="9800332at2"/>
<comment type="subcellular location">
    <subcellularLocation>
        <location evidence="11">Cytoplasm</location>
    </subcellularLocation>
</comment>
<keyword evidence="8 11" id="KW-0067">ATP-binding</keyword>
<dbReference type="PANTHER" id="PTHR21087">
    <property type="entry name" value="SHIKIMATE KINASE"/>
    <property type="match status" value="1"/>
</dbReference>
<dbReference type="STRING" id="1120918.SAMN05216249_12110"/>
<dbReference type="SUPFAM" id="SSF52540">
    <property type="entry name" value="P-loop containing nucleoside triphosphate hydrolases"/>
    <property type="match status" value="1"/>
</dbReference>
<evidence type="ECO:0000256" key="4">
    <source>
        <dbReference type="ARBA" id="ARBA00022605"/>
    </source>
</evidence>
<dbReference type="InterPro" id="IPR000623">
    <property type="entry name" value="Shikimate_kinase/TSH1"/>
</dbReference>
<reference evidence="12 13" key="1">
    <citation type="submission" date="2016-10" db="EMBL/GenBank/DDBJ databases">
        <authorList>
            <person name="de Groot N.N."/>
        </authorList>
    </citation>
    <scope>NUCLEOTIDE SEQUENCE [LARGE SCALE GENOMIC DNA]</scope>
    <source>
        <strain evidence="12 13">DSM 5522</strain>
    </source>
</reference>
<feature type="binding site" evidence="11">
    <location>
        <position position="81"/>
    </location>
    <ligand>
        <name>substrate</name>
    </ligand>
</feature>
<evidence type="ECO:0000256" key="5">
    <source>
        <dbReference type="ARBA" id="ARBA00022679"/>
    </source>
</evidence>
<sequence>MNNLNIFLIGFMGSGKSTIAKKIYKKYGYKLVEMDELIEKNENMTINEMFEKYGEEHFRNIESNTLIEMSKENNLVVSCGGGVVLRKENAEYMKKNGVVVWLNASAKSIYDRIKNTDNRPLLKGNMNEEYIKELMDKRYEKYKACADIVIDTDRKKLMEIADEVIEKVKARKK</sequence>
<dbReference type="PROSITE" id="PS01128">
    <property type="entry name" value="SHIKIMATE_KINASE"/>
    <property type="match status" value="1"/>
</dbReference>
<feature type="binding site" evidence="11">
    <location>
        <position position="138"/>
    </location>
    <ligand>
        <name>substrate</name>
    </ligand>
</feature>
<name>A0A1I1A894_9FIRM</name>
<dbReference type="UniPathway" id="UPA00053">
    <property type="reaction ID" value="UER00088"/>
</dbReference>
<keyword evidence="7 11" id="KW-0418">Kinase</keyword>
<dbReference type="CDD" id="cd00464">
    <property type="entry name" value="SK"/>
    <property type="match status" value="1"/>
</dbReference>
<keyword evidence="4 11" id="KW-0028">Amino-acid biosynthesis</keyword>
<evidence type="ECO:0000256" key="7">
    <source>
        <dbReference type="ARBA" id="ARBA00022777"/>
    </source>
</evidence>
<comment type="catalytic activity">
    <reaction evidence="10 11">
        <text>shikimate + ATP = 3-phosphoshikimate + ADP + H(+)</text>
        <dbReference type="Rhea" id="RHEA:13121"/>
        <dbReference type="ChEBI" id="CHEBI:15378"/>
        <dbReference type="ChEBI" id="CHEBI:30616"/>
        <dbReference type="ChEBI" id="CHEBI:36208"/>
        <dbReference type="ChEBI" id="CHEBI:145989"/>
        <dbReference type="ChEBI" id="CHEBI:456216"/>
        <dbReference type="EC" id="2.7.1.71"/>
    </reaction>
</comment>
<organism evidence="12 13">
    <name type="scientific">Acetitomaculum ruminis DSM 5522</name>
    <dbReference type="NCBI Taxonomy" id="1120918"/>
    <lineage>
        <taxon>Bacteria</taxon>
        <taxon>Bacillati</taxon>
        <taxon>Bacillota</taxon>
        <taxon>Clostridia</taxon>
        <taxon>Lachnospirales</taxon>
        <taxon>Lachnospiraceae</taxon>
        <taxon>Acetitomaculum</taxon>
    </lineage>
</organism>
<gene>
    <name evidence="11" type="primary">aroK</name>
    <name evidence="12" type="ORF">SAMN05216249_12110</name>
</gene>
<evidence type="ECO:0000256" key="9">
    <source>
        <dbReference type="ARBA" id="ARBA00023141"/>
    </source>
</evidence>
<keyword evidence="11" id="KW-0460">Magnesium</keyword>
<dbReference type="AlphaFoldDB" id="A0A1I1A894"/>
<accession>A0A1I1A894</accession>
<evidence type="ECO:0000313" key="12">
    <source>
        <dbReference type="EMBL" id="SFB32623.1"/>
    </source>
</evidence>
<dbReference type="Gene3D" id="3.40.50.300">
    <property type="entry name" value="P-loop containing nucleotide triphosphate hydrolases"/>
    <property type="match status" value="1"/>
</dbReference>
<keyword evidence="11" id="KW-0963">Cytoplasm</keyword>
<dbReference type="HAMAP" id="MF_00109">
    <property type="entry name" value="Shikimate_kinase"/>
    <property type="match status" value="1"/>
</dbReference>
<dbReference type="InterPro" id="IPR031322">
    <property type="entry name" value="Shikimate/glucono_kinase"/>
</dbReference>
<evidence type="ECO:0000256" key="11">
    <source>
        <dbReference type="HAMAP-Rule" id="MF_00109"/>
    </source>
</evidence>
<comment type="caution">
    <text evidence="11">Lacks conserved residue(s) required for the propagation of feature annotation.</text>
</comment>
<evidence type="ECO:0000256" key="1">
    <source>
        <dbReference type="ARBA" id="ARBA00004842"/>
    </source>
</evidence>
<dbReference type="EMBL" id="FOJY01000021">
    <property type="protein sequence ID" value="SFB32623.1"/>
    <property type="molecule type" value="Genomic_DNA"/>
</dbReference>
<dbReference type="GO" id="GO:0009423">
    <property type="term" value="P:chorismate biosynthetic process"/>
    <property type="evidence" value="ECO:0007669"/>
    <property type="project" value="UniProtKB-UniRule"/>
</dbReference>
<comment type="function">
    <text evidence="11">Catalyzes the specific phosphorylation of the 3-hydroxyl group of shikimic acid using ATP as a cosubstrate.</text>
</comment>
<dbReference type="GO" id="GO:0005524">
    <property type="term" value="F:ATP binding"/>
    <property type="evidence" value="ECO:0007669"/>
    <property type="project" value="UniProtKB-UniRule"/>
</dbReference>
<dbReference type="GO" id="GO:0004765">
    <property type="term" value="F:shikimate kinase activity"/>
    <property type="evidence" value="ECO:0007669"/>
    <property type="project" value="UniProtKB-UniRule"/>
</dbReference>
<dbReference type="PANTHER" id="PTHR21087:SF16">
    <property type="entry name" value="SHIKIMATE KINASE 1, CHLOROPLASTIC"/>
    <property type="match status" value="1"/>
</dbReference>
<dbReference type="RefSeq" id="WP_092874138.1">
    <property type="nucleotide sequence ID" value="NZ_FOJY01000021.1"/>
</dbReference>
<evidence type="ECO:0000256" key="3">
    <source>
        <dbReference type="ARBA" id="ARBA00012154"/>
    </source>
</evidence>
<feature type="binding site" evidence="11">
    <location>
        <position position="119"/>
    </location>
    <ligand>
        <name>ATP</name>
        <dbReference type="ChEBI" id="CHEBI:30616"/>
    </ligand>
</feature>
<evidence type="ECO:0000256" key="6">
    <source>
        <dbReference type="ARBA" id="ARBA00022741"/>
    </source>
</evidence>
<dbReference type="GO" id="GO:0009073">
    <property type="term" value="P:aromatic amino acid family biosynthetic process"/>
    <property type="evidence" value="ECO:0007669"/>
    <property type="project" value="UniProtKB-KW"/>
</dbReference>
<evidence type="ECO:0000256" key="10">
    <source>
        <dbReference type="ARBA" id="ARBA00048567"/>
    </source>
</evidence>
<keyword evidence="13" id="KW-1185">Reference proteome</keyword>
<comment type="pathway">
    <text evidence="1 11">Metabolic intermediate biosynthesis; chorismate biosynthesis; chorismate from D-erythrose 4-phosphate and phosphoenolpyruvate: step 5/7.</text>
</comment>
<dbReference type="PRINTS" id="PR01100">
    <property type="entry name" value="SHIKIMTKNASE"/>
</dbReference>
<evidence type="ECO:0000256" key="8">
    <source>
        <dbReference type="ARBA" id="ARBA00022840"/>
    </source>
</evidence>
<dbReference type="InterPro" id="IPR027417">
    <property type="entry name" value="P-loop_NTPase"/>
</dbReference>
<dbReference type="Pfam" id="PF01202">
    <property type="entry name" value="SKI"/>
    <property type="match status" value="1"/>
</dbReference>
<dbReference type="Proteomes" id="UP000198838">
    <property type="component" value="Unassembled WGS sequence"/>
</dbReference>
<keyword evidence="5 11" id="KW-0808">Transferase</keyword>
<protein>
    <recommendedName>
        <fullName evidence="3 11">Shikimate kinase</fullName>
        <shortName evidence="11">SK</shortName>
        <ecNumber evidence="3 11">2.7.1.71</ecNumber>
    </recommendedName>
</protein>
<dbReference type="EC" id="2.7.1.71" evidence="3 11"/>
<evidence type="ECO:0000313" key="13">
    <source>
        <dbReference type="Proteomes" id="UP000198838"/>
    </source>
</evidence>
<dbReference type="GO" id="GO:0008652">
    <property type="term" value="P:amino acid biosynthetic process"/>
    <property type="evidence" value="ECO:0007669"/>
    <property type="project" value="UniProtKB-KW"/>
</dbReference>
<feature type="binding site" evidence="11">
    <location>
        <begin position="13"/>
        <end position="18"/>
    </location>
    <ligand>
        <name>ATP</name>
        <dbReference type="ChEBI" id="CHEBI:30616"/>
    </ligand>
</feature>
<evidence type="ECO:0000256" key="2">
    <source>
        <dbReference type="ARBA" id="ARBA00006997"/>
    </source>
</evidence>
<dbReference type="GO" id="GO:0005829">
    <property type="term" value="C:cytosol"/>
    <property type="evidence" value="ECO:0007669"/>
    <property type="project" value="TreeGrafter"/>
</dbReference>